<accession>K1VET5</accession>
<dbReference type="eggNOG" id="KOG0370">
    <property type="taxonomic scope" value="Eukaryota"/>
</dbReference>
<dbReference type="SUPFAM" id="SSF51556">
    <property type="entry name" value="Metallo-dependent hydrolases"/>
    <property type="match status" value="1"/>
</dbReference>
<keyword evidence="4" id="KW-1185">Reference proteome</keyword>
<dbReference type="AlphaFoldDB" id="K1VET5"/>
<proteinExistence type="predicted"/>
<evidence type="ECO:0000313" key="4">
    <source>
        <dbReference type="Proteomes" id="UP000006757"/>
    </source>
</evidence>
<dbReference type="GO" id="GO:0016740">
    <property type="term" value="F:transferase activity"/>
    <property type="evidence" value="ECO:0007669"/>
    <property type="project" value="UniProtKB-KW"/>
</dbReference>
<protein>
    <submittedName>
        <fullName evidence="3">Aspartate carbamoyltransferase</fullName>
    </submittedName>
</protein>
<keyword evidence="1" id="KW-0175">Coiled coil</keyword>
<dbReference type="InParanoid" id="K1VET5"/>
<keyword evidence="3" id="KW-0808">Transferase</keyword>
<comment type="caution">
    <text evidence="3">The sequence shown here is derived from an EMBL/GenBank/DDBJ whole genome shotgun (WGS) entry which is preliminary data.</text>
</comment>
<dbReference type="Proteomes" id="UP000006757">
    <property type="component" value="Unassembled WGS sequence"/>
</dbReference>
<name>K1VET5_TRIAC</name>
<sequence length="448" mass="49111">MSHFDALTQSVGVLKFHNSQLVTFVKSLKETVAEQKRASAEERAKIEKLRTRNATLEQQLASYGSISTPPLAKRRVHPAMAPQGLHPQQMQQARHVPQQHLSPEVQYVEPDPHEQAAPVPMSPLVTARQQAPYPAVPSTPLPHQRIPRGARPSSVMPPDMLPQPRHMPPPSQHMPPVQQYAASHDGQDYPAEPVRADYPAKRQRLDQGNAYGEQGLSNRYSRATTATPFEHRRMANSEPTPGGRPHSSASFQGRPRNNLDQYRYRGEQQVSRPQPLQYDPKPSFTLPRRSQATPSGEHPRHGHMYGVTPLGAIGEDDVPPATEDNASRLGDAIAAGAKALFIPFNNLSTVNKVASVAQHFAAWPQDKPIVTDARGTDLASILLLASLNNRNIHIASVSTRDDITLISLAKEKGLAVTCDVVATHVLLLASPPCSRSNSAPPQLIFDLV</sequence>
<dbReference type="InterPro" id="IPR032466">
    <property type="entry name" value="Metal_Hydrolase"/>
</dbReference>
<dbReference type="Gene3D" id="3.20.20.140">
    <property type="entry name" value="Metal-dependent hydrolases"/>
    <property type="match status" value="1"/>
</dbReference>
<reference evidence="3 4" key="1">
    <citation type="journal article" date="2012" name="Eukaryot. Cell">
        <title>Genome sequence of the Trichosporon asahii environmental strain CBS 8904.</title>
        <authorList>
            <person name="Yang R.Y."/>
            <person name="Li H.T."/>
            <person name="Zhu H."/>
            <person name="Zhou G.P."/>
            <person name="Wang M."/>
            <person name="Wang L."/>
        </authorList>
    </citation>
    <scope>NUCLEOTIDE SEQUENCE [LARGE SCALE GENOMIC DNA]</scope>
    <source>
        <strain evidence="3 4">CBS 8904</strain>
    </source>
</reference>
<feature type="region of interest" description="Disordered" evidence="2">
    <location>
        <begin position="209"/>
        <end position="305"/>
    </location>
</feature>
<feature type="region of interest" description="Disordered" evidence="2">
    <location>
        <begin position="128"/>
        <end position="193"/>
    </location>
</feature>
<gene>
    <name evidence="3" type="ORF">A1Q2_06297</name>
</gene>
<evidence type="ECO:0000313" key="3">
    <source>
        <dbReference type="EMBL" id="EKC99360.1"/>
    </source>
</evidence>
<feature type="compositionally biased region" description="Polar residues" evidence="2">
    <location>
        <begin position="215"/>
        <end position="227"/>
    </location>
</feature>
<evidence type="ECO:0000256" key="2">
    <source>
        <dbReference type="SAM" id="MobiDB-lite"/>
    </source>
</evidence>
<dbReference type="STRING" id="1220162.K1VET5"/>
<dbReference type="HOGENOM" id="CLU_611375_0_0_1"/>
<feature type="compositionally biased region" description="Pro residues" evidence="2">
    <location>
        <begin position="159"/>
        <end position="173"/>
    </location>
</feature>
<evidence type="ECO:0000256" key="1">
    <source>
        <dbReference type="SAM" id="Coils"/>
    </source>
</evidence>
<dbReference type="EMBL" id="AMBO01000372">
    <property type="protein sequence ID" value="EKC99360.1"/>
    <property type="molecule type" value="Genomic_DNA"/>
</dbReference>
<organism evidence="3 4">
    <name type="scientific">Trichosporon asahii var. asahii (strain CBS 8904)</name>
    <name type="common">Yeast</name>
    <dbReference type="NCBI Taxonomy" id="1220162"/>
    <lineage>
        <taxon>Eukaryota</taxon>
        <taxon>Fungi</taxon>
        <taxon>Dikarya</taxon>
        <taxon>Basidiomycota</taxon>
        <taxon>Agaricomycotina</taxon>
        <taxon>Tremellomycetes</taxon>
        <taxon>Trichosporonales</taxon>
        <taxon>Trichosporonaceae</taxon>
        <taxon>Trichosporon</taxon>
    </lineage>
</organism>
<feature type="coiled-coil region" evidence="1">
    <location>
        <begin position="25"/>
        <end position="59"/>
    </location>
</feature>